<keyword evidence="1" id="KW-0472">Membrane</keyword>
<gene>
    <name evidence="2" type="primary">orf33</name>
</gene>
<sequence>MNLASYMYHVIVVLFILVIILFNINKKLMLSFL</sequence>
<name>A0A1Z1M6D6_9FLOR</name>
<dbReference type="GeneID" id="33354466"/>
<evidence type="ECO:0000313" key="2">
    <source>
        <dbReference type="EMBL" id="ARW61423.1"/>
    </source>
</evidence>
<reference evidence="2" key="1">
    <citation type="journal article" date="2017" name="J. Phycol.">
        <title>Analysis of chloroplast genomes and a supermatrix inform reclassification of the Rhodomelaceae (Rhodophyta).</title>
        <authorList>
            <person name="Diaz-Tapia P."/>
            <person name="Maggs C.A."/>
            <person name="West J.A."/>
            <person name="Verbruggen H."/>
        </authorList>
    </citation>
    <scope>NUCLEOTIDE SEQUENCE</scope>
    <source>
        <strain evidence="2">JW3535</strain>
    </source>
</reference>
<protein>
    <submittedName>
        <fullName evidence="2">Uncharacterized protein</fullName>
    </submittedName>
</protein>
<keyword evidence="2" id="KW-0150">Chloroplast</keyword>
<dbReference type="AlphaFoldDB" id="A0A1Z1M6D6"/>
<keyword evidence="1" id="KW-0812">Transmembrane</keyword>
<feature type="transmembrane region" description="Helical" evidence="1">
    <location>
        <begin position="6"/>
        <end position="24"/>
    </location>
</feature>
<dbReference type="EMBL" id="MF101418">
    <property type="protein sequence ID" value="ARW61423.1"/>
    <property type="molecule type" value="Genomic_DNA"/>
</dbReference>
<accession>A0A1Z1M6D6</accession>
<organism evidence="2">
    <name type="scientific">Caloglossa intermedia</name>
    <dbReference type="NCBI Taxonomy" id="100879"/>
    <lineage>
        <taxon>Eukaryota</taxon>
        <taxon>Rhodophyta</taxon>
        <taxon>Florideophyceae</taxon>
        <taxon>Rhodymeniophycidae</taxon>
        <taxon>Ceramiales</taxon>
        <taxon>Delesseriaceae</taxon>
        <taxon>Caloglossa</taxon>
    </lineage>
</organism>
<evidence type="ECO:0000256" key="1">
    <source>
        <dbReference type="SAM" id="Phobius"/>
    </source>
</evidence>
<keyword evidence="1" id="KW-1133">Transmembrane helix</keyword>
<geneLocation type="chloroplast" evidence="2"/>
<proteinExistence type="predicted"/>
<dbReference type="RefSeq" id="YP_009392861.1">
    <property type="nucleotide sequence ID" value="NC_035265.1"/>
</dbReference>
<keyword evidence="2" id="KW-0934">Plastid</keyword>